<accession>F9YBW9</accession>
<dbReference type="Proteomes" id="UP000000692">
    <property type="component" value="Plasmid 2"/>
</dbReference>
<comment type="similarity">
    <text evidence="2">Belongs to the bacterial PQQ dehydrogenase family.</text>
</comment>
<evidence type="ECO:0000256" key="3">
    <source>
        <dbReference type="ARBA" id="ARBA00023002"/>
    </source>
</evidence>
<gene>
    <name evidence="6" type="ordered locus">KVU_PB0193</name>
</gene>
<keyword evidence="3" id="KW-0560">Oxidoreductase</keyword>
<evidence type="ECO:0000313" key="6">
    <source>
        <dbReference type="EMBL" id="AEM42871.1"/>
    </source>
</evidence>
<protein>
    <submittedName>
        <fullName evidence="6">Pyrrolo-quinoline quinone</fullName>
    </submittedName>
</protein>
<proteinExistence type="inferred from homology"/>
<evidence type="ECO:0000256" key="2">
    <source>
        <dbReference type="ARBA" id="ARBA00008156"/>
    </source>
</evidence>
<feature type="domain" description="Pyrrolo-quinoline quinone repeat" evidence="5">
    <location>
        <begin position="43"/>
        <end position="321"/>
    </location>
</feature>
<dbReference type="HOGENOM" id="CLU_018478_0_2_5"/>
<dbReference type="InterPro" id="IPR002372">
    <property type="entry name" value="PQQ_rpt_dom"/>
</dbReference>
<name>F9YBW9_KETVW</name>
<organism evidence="6 7">
    <name type="scientific">Ketogulonicigenium vulgare (strain WSH-001)</name>
    <dbReference type="NCBI Taxonomy" id="759362"/>
    <lineage>
        <taxon>Bacteria</taxon>
        <taxon>Pseudomonadati</taxon>
        <taxon>Pseudomonadota</taxon>
        <taxon>Alphaproteobacteria</taxon>
        <taxon>Rhodobacterales</taxon>
        <taxon>Roseobacteraceae</taxon>
        <taxon>Ketogulonicigenium</taxon>
    </lineage>
</organism>
<geneLocation type="plasmid" evidence="7">
    <name>pKVU_200</name>
</geneLocation>
<keyword evidence="4" id="KW-0732">Signal</keyword>
<dbReference type="Pfam" id="PF01011">
    <property type="entry name" value="PQQ"/>
    <property type="match status" value="2"/>
</dbReference>
<dbReference type="GO" id="GO:0016491">
    <property type="term" value="F:oxidoreductase activity"/>
    <property type="evidence" value="ECO:0007669"/>
    <property type="project" value="UniProtKB-KW"/>
</dbReference>
<dbReference type="InterPro" id="IPR018391">
    <property type="entry name" value="PQQ_b-propeller_rpt"/>
</dbReference>
<evidence type="ECO:0000259" key="5">
    <source>
        <dbReference type="Pfam" id="PF01011"/>
    </source>
</evidence>
<dbReference type="AlphaFoldDB" id="F9YBW9"/>
<dbReference type="PANTHER" id="PTHR32303">
    <property type="entry name" value="QUINOPROTEIN ALCOHOL DEHYDROGENASE (CYTOCHROME C)"/>
    <property type="match status" value="1"/>
</dbReference>
<dbReference type="RefSeq" id="WP_014538209.1">
    <property type="nucleotide sequence ID" value="NC_017385.1"/>
</dbReference>
<keyword evidence="7" id="KW-1185">Reference proteome</keyword>
<evidence type="ECO:0000256" key="4">
    <source>
        <dbReference type="SAM" id="SignalP"/>
    </source>
</evidence>
<keyword evidence="6" id="KW-0614">Plasmid</keyword>
<dbReference type="SMART" id="SM00564">
    <property type="entry name" value="PQQ"/>
    <property type="match status" value="6"/>
</dbReference>
<feature type="chain" id="PRO_5003391506" evidence="4">
    <location>
        <begin position="23"/>
        <end position="562"/>
    </location>
</feature>
<dbReference type="InterPro" id="IPR011047">
    <property type="entry name" value="Quinoprotein_ADH-like_sf"/>
</dbReference>
<comment type="cofactor">
    <cofactor evidence="1">
        <name>pyrroloquinoline quinone</name>
        <dbReference type="ChEBI" id="CHEBI:58442"/>
    </cofactor>
</comment>
<reference evidence="6 7" key="1">
    <citation type="journal article" date="2011" name="J. Bacteriol.">
        <title>Complete genome sequence of the industrial strain Ketogulonicigenium vulgare WSH-001.</title>
        <authorList>
            <person name="Liu L."/>
            <person name="Li Y."/>
            <person name="Zhang J."/>
            <person name="Zhou Z."/>
            <person name="Liu J."/>
            <person name="Li X."/>
            <person name="Zhou J."/>
            <person name="Du G."/>
            <person name="Wang L."/>
            <person name="Chen J."/>
        </authorList>
    </citation>
    <scope>NUCLEOTIDE SEQUENCE [LARGE SCALE GENOMIC DNA]</scope>
    <source>
        <strain evidence="6 7">WSH-001</strain>
        <plasmid evidence="7">pKVU_200</plasmid>
    </source>
</reference>
<dbReference type="OrthoDB" id="9794322at2"/>
<feature type="domain" description="Pyrrolo-quinoline quinone repeat" evidence="5">
    <location>
        <begin position="372"/>
        <end position="521"/>
    </location>
</feature>
<feature type="signal peptide" evidence="4">
    <location>
        <begin position="1"/>
        <end position="22"/>
    </location>
</feature>
<dbReference type="SUPFAM" id="SSF50998">
    <property type="entry name" value="Quinoprotein alcohol dehydrogenase-like"/>
    <property type="match status" value="1"/>
</dbReference>
<dbReference type="KEGG" id="kvl:KVU_PB0193"/>
<evidence type="ECO:0000256" key="1">
    <source>
        <dbReference type="ARBA" id="ARBA00001931"/>
    </source>
</evidence>
<dbReference type="EMBL" id="CP002020">
    <property type="protein sequence ID" value="AEM42871.1"/>
    <property type="molecule type" value="Genomic_DNA"/>
</dbReference>
<sequence length="562" mass="60624">MQRSLLAQALGLAALLALPASAQIADYTPLDEQTLRNPSPGDWLQWRNTDNGWGYSALDQITPDNVGALRMVWGWAMEPGQQETGPLIYNGTMFLANPGGLIQALNAETGDLLWEYKREFGDTVRPGAITRGLAVFGDHIYYAAPDAVMVALDARTGQIAWETVVADTQVGHYFTAAPIVAEGMVVAGYQGCNRFREDKCAIVGIDAASGEEMWRVDTIEPESEGDSWGGTPHLLRGGGDIWTSGTYDAENGLVLIGVSQAKPWARASRGHDGATLYTNAVLAIEPATGEVAWYRQYIPGDSNDMDEAFEHMLIEIEGSDRYVNMGKLGILWQGDPADGAATAAYDLGWQNQIDLQGAAFADYRDGMVPDVNVPIAMCPSTAGFRSWRAMAFSPETRAVYVPISMNCDAAMIYREVEMVEGGGGNGQAGSTRTMHPDSPENMGRFVAMNVDTGDVLWQHDMRAPANTSTLTTAGGVMFAGDWDRNLYAFDQATGEVLWQTRLPQAAQGYLAAYAVNGRQYIAVPIGVGGASWSTSLPITLLPEIRRPSTGNGLLVFALPDVN</sequence>
<evidence type="ECO:0000313" key="7">
    <source>
        <dbReference type="Proteomes" id="UP000000692"/>
    </source>
</evidence>
<dbReference type="Gene3D" id="2.140.10.10">
    <property type="entry name" value="Quinoprotein alcohol dehydrogenase-like superfamily"/>
    <property type="match status" value="1"/>
</dbReference>